<dbReference type="AlphaFoldDB" id="A0AAN9PHZ7"/>
<evidence type="ECO:0000313" key="2">
    <source>
        <dbReference type="EMBL" id="KAK7298369.1"/>
    </source>
</evidence>
<keyword evidence="3" id="KW-1185">Reference proteome</keyword>
<comment type="caution">
    <text evidence="2">The sequence shown here is derived from an EMBL/GenBank/DDBJ whole genome shotgun (WGS) entry which is preliminary data.</text>
</comment>
<sequence>MYALGQEGQLPIARYLKRGQRAVAKSGVHVSQREELWSSLSLYFKTDFLSGEGEMTRESAKGIYHLIGEAEESFGTDSLTSPPAADRTRASIYSTALTVTEKTGTDDLLGHSYSSERGIFAFLLATRIGKVSVVIGAGNGRGYSHYALTRRAGKIYVMSVSALIRLEGTGLREYR</sequence>
<protein>
    <submittedName>
        <fullName evidence="2">Uncharacterized protein</fullName>
    </submittedName>
</protein>
<organism evidence="2 3">
    <name type="scientific">Canavalia gladiata</name>
    <name type="common">Sword bean</name>
    <name type="synonym">Dolichos gladiatus</name>
    <dbReference type="NCBI Taxonomy" id="3824"/>
    <lineage>
        <taxon>Eukaryota</taxon>
        <taxon>Viridiplantae</taxon>
        <taxon>Streptophyta</taxon>
        <taxon>Embryophyta</taxon>
        <taxon>Tracheophyta</taxon>
        <taxon>Spermatophyta</taxon>
        <taxon>Magnoliopsida</taxon>
        <taxon>eudicotyledons</taxon>
        <taxon>Gunneridae</taxon>
        <taxon>Pentapetalae</taxon>
        <taxon>rosids</taxon>
        <taxon>fabids</taxon>
        <taxon>Fabales</taxon>
        <taxon>Fabaceae</taxon>
        <taxon>Papilionoideae</taxon>
        <taxon>50 kb inversion clade</taxon>
        <taxon>NPAAA clade</taxon>
        <taxon>indigoferoid/millettioid clade</taxon>
        <taxon>Phaseoleae</taxon>
        <taxon>Canavalia</taxon>
    </lineage>
</organism>
<dbReference type="Proteomes" id="UP001367508">
    <property type="component" value="Unassembled WGS sequence"/>
</dbReference>
<proteinExistence type="predicted"/>
<accession>A0AAN9PHZ7</accession>
<evidence type="ECO:0000313" key="1">
    <source>
        <dbReference type="EMBL" id="KAK7298192.1"/>
    </source>
</evidence>
<name>A0AAN9PHZ7_CANGL</name>
<evidence type="ECO:0000313" key="3">
    <source>
        <dbReference type="Proteomes" id="UP001367508"/>
    </source>
</evidence>
<gene>
    <name evidence="2" type="ORF">VNO77_46827</name>
    <name evidence="1" type="ORF">VNO77_47102</name>
</gene>
<dbReference type="EMBL" id="JAYMYQ010000028">
    <property type="protein sequence ID" value="KAK7298369.1"/>
    <property type="molecule type" value="Genomic_DNA"/>
</dbReference>
<reference evidence="2 3" key="1">
    <citation type="submission" date="2024-01" db="EMBL/GenBank/DDBJ databases">
        <title>The genomes of 5 underutilized Papilionoideae crops provide insights into root nodulation and disease resistanc.</title>
        <authorList>
            <person name="Jiang F."/>
        </authorList>
    </citation>
    <scope>NUCLEOTIDE SEQUENCE [LARGE SCALE GENOMIC DNA]</scope>
    <source>
        <strain evidence="2">LVBAO_FW01</strain>
        <tissue evidence="2">Leaves</tissue>
    </source>
</reference>
<dbReference type="EMBL" id="JAYMYQ010000031">
    <property type="protein sequence ID" value="KAK7298192.1"/>
    <property type="molecule type" value="Genomic_DNA"/>
</dbReference>